<protein>
    <recommendedName>
        <fullName evidence="3">RWD domain-containing protein</fullName>
    </recommendedName>
</protein>
<name>A0A9W7G7W3_9STRA</name>
<dbReference type="EMBL" id="BRYA01000069">
    <property type="protein sequence ID" value="GMI36896.1"/>
    <property type="molecule type" value="Genomic_DNA"/>
</dbReference>
<feature type="coiled-coil region" evidence="1">
    <location>
        <begin position="131"/>
        <end position="158"/>
    </location>
</feature>
<accession>A0A9W7G7W3</accession>
<feature type="domain" description="RWD" evidence="3">
    <location>
        <begin position="9"/>
        <end position="117"/>
    </location>
</feature>
<proteinExistence type="predicted"/>
<feature type="region of interest" description="Disordered" evidence="2">
    <location>
        <begin position="195"/>
        <end position="289"/>
    </location>
</feature>
<dbReference type="InterPro" id="IPR040213">
    <property type="entry name" value="GIR2-like"/>
</dbReference>
<feature type="compositionally biased region" description="Basic and acidic residues" evidence="2">
    <location>
        <begin position="195"/>
        <end position="224"/>
    </location>
</feature>
<reference evidence="5" key="1">
    <citation type="journal article" date="2023" name="Commun. Biol.">
        <title>Genome analysis of Parmales, the sister group of diatoms, reveals the evolutionary specialization of diatoms from phago-mixotrophs to photoautotrophs.</title>
        <authorList>
            <person name="Ban H."/>
            <person name="Sato S."/>
            <person name="Yoshikawa S."/>
            <person name="Yamada K."/>
            <person name="Nakamura Y."/>
            <person name="Ichinomiya M."/>
            <person name="Sato N."/>
            <person name="Blanc-Mathieu R."/>
            <person name="Endo H."/>
            <person name="Kuwata A."/>
            <person name="Ogata H."/>
        </authorList>
    </citation>
    <scope>NUCLEOTIDE SEQUENCE [LARGE SCALE GENOMIC DNA]</scope>
</reference>
<dbReference type="Proteomes" id="UP001165065">
    <property type="component" value="Unassembled WGS sequence"/>
</dbReference>
<dbReference type="PROSITE" id="PS50908">
    <property type="entry name" value="RWD"/>
    <property type="match status" value="1"/>
</dbReference>
<dbReference type="InterPro" id="IPR006575">
    <property type="entry name" value="RWD_dom"/>
</dbReference>
<comment type="caution">
    <text evidence="4">The sequence shown here is derived from an EMBL/GenBank/DDBJ whole genome shotgun (WGS) entry which is preliminary data.</text>
</comment>
<evidence type="ECO:0000259" key="3">
    <source>
        <dbReference type="PROSITE" id="PS50908"/>
    </source>
</evidence>
<dbReference type="CDD" id="cd23823">
    <property type="entry name" value="RWD_GCN2"/>
    <property type="match status" value="1"/>
</dbReference>
<dbReference type="SMART" id="SM00591">
    <property type="entry name" value="RWD"/>
    <property type="match status" value="1"/>
</dbReference>
<evidence type="ECO:0000313" key="4">
    <source>
        <dbReference type="EMBL" id="GMI36896.1"/>
    </source>
</evidence>
<dbReference type="InterPro" id="IPR016135">
    <property type="entry name" value="UBQ-conjugating_enzyme/RWD"/>
</dbReference>
<dbReference type="GO" id="GO:0033554">
    <property type="term" value="P:cellular response to stress"/>
    <property type="evidence" value="ECO:0007669"/>
    <property type="project" value="UniProtKB-ARBA"/>
</dbReference>
<evidence type="ECO:0000313" key="5">
    <source>
        <dbReference type="Proteomes" id="UP001165065"/>
    </source>
</evidence>
<sequence length="289" mass="33462">MDYEEEQEMEAEALQAILMDSIQMVDGNSNYTIDIVPFQEEEEENFVGVKLHVKLPEKYPDEAPGVEVESTKGLSPNSLEEVQQLVKDFIEEQLTDNPSTPIMYMLVESVREWLLSNNVKGDDGSAWSSMMKREAAKKKEEEAEKEQYEEQMEKITIGETEEKERLLLKARSEGTPCTKENFEIWKEKFMQEMERLKKEKQESGGKENAQELKEEKDRAERKTGYEMFQDKTNSIDITMLSGETEDEEGVGDFDESLYLDGDDDDLDDLDFEDDDDDNEDEEEGDEDDI</sequence>
<dbReference type="SUPFAM" id="SSF54495">
    <property type="entry name" value="UBC-like"/>
    <property type="match status" value="1"/>
</dbReference>
<dbReference type="Pfam" id="PF05773">
    <property type="entry name" value="RWD"/>
    <property type="match status" value="1"/>
</dbReference>
<dbReference type="PANTHER" id="PTHR12292">
    <property type="entry name" value="RWD DOMAIN-CONTAINING PROTEIN"/>
    <property type="match status" value="1"/>
</dbReference>
<organism evidence="4 5">
    <name type="scientific">Triparma columacea</name>
    <dbReference type="NCBI Taxonomy" id="722753"/>
    <lineage>
        <taxon>Eukaryota</taxon>
        <taxon>Sar</taxon>
        <taxon>Stramenopiles</taxon>
        <taxon>Ochrophyta</taxon>
        <taxon>Bolidophyceae</taxon>
        <taxon>Parmales</taxon>
        <taxon>Triparmaceae</taxon>
        <taxon>Triparma</taxon>
    </lineage>
</organism>
<dbReference type="GO" id="GO:0051246">
    <property type="term" value="P:regulation of protein metabolic process"/>
    <property type="evidence" value="ECO:0007669"/>
    <property type="project" value="UniProtKB-ARBA"/>
</dbReference>
<dbReference type="FunFam" id="3.10.110.10:FF:000050">
    <property type="entry name" value="eIF-2-alpha kinase GCN2"/>
    <property type="match status" value="1"/>
</dbReference>
<dbReference type="GO" id="GO:0010468">
    <property type="term" value="P:regulation of gene expression"/>
    <property type="evidence" value="ECO:0007669"/>
    <property type="project" value="UniProtKB-ARBA"/>
</dbReference>
<keyword evidence="1" id="KW-0175">Coiled coil</keyword>
<dbReference type="AlphaFoldDB" id="A0A9W7G7W3"/>
<dbReference type="Gene3D" id="3.10.110.10">
    <property type="entry name" value="Ubiquitin Conjugating Enzyme"/>
    <property type="match status" value="1"/>
</dbReference>
<evidence type="ECO:0000256" key="1">
    <source>
        <dbReference type="SAM" id="Coils"/>
    </source>
</evidence>
<dbReference type="GO" id="GO:0009893">
    <property type="term" value="P:positive regulation of metabolic process"/>
    <property type="evidence" value="ECO:0007669"/>
    <property type="project" value="UniProtKB-ARBA"/>
</dbReference>
<feature type="compositionally biased region" description="Acidic residues" evidence="2">
    <location>
        <begin position="243"/>
        <end position="289"/>
    </location>
</feature>
<dbReference type="OrthoDB" id="277175at2759"/>
<gene>
    <name evidence="4" type="ORF">TrCOL_g7013</name>
</gene>
<keyword evidence="5" id="KW-1185">Reference proteome</keyword>
<evidence type="ECO:0000256" key="2">
    <source>
        <dbReference type="SAM" id="MobiDB-lite"/>
    </source>
</evidence>